<dbReference type="InterPro" id="IPR044946">
    <property type="entry name" value="Restrct_endonuc_typeI_TRD_sf"/>
</dbReference>
<proteinExistence type="inferred from homology"/>
<feature type="domain" description="Type I restriction modification DNA specificity" evidence="4">
    <location>
        <begin position="18"/>
        <end position="189"/>
    </location>
</feature>
<feature type="domain" description="Type I restriction modification DNA specificity" evidence="4">
    <location>
        <begin position="234"/>
        <end position="403"/>
    </location>
</feature>
<keyword evidence="2" id="KW-0680">Restriction system</keyword>
<dbReference type="Pfam" id="PF01420">
    <property type="entry name" value="Methylase_S"/>
    <property type="match status" value="2"/>
</dbReference>
<keyword evidence="6" id="KW-1185">Reference proteome</keyword>
<dbReference type="Gene3D" id="3.90.220.20">
    <property type="entry name" value="DNA methylase specificity domains"/>
    <property type="match status" value="2"/>
</dbReference>
<keyword evidence="5" id="KW-0378">Hydrolase</keyword>
<dbReference type="PANTHER" id="PTHR30408:SF12">
    <property type="entry name" value="TYPE I RESTRICTION ENZYME MJAVIII SPECIFICITY SUBUNIT"/>
    <property type="match status" value="1"/>
</dbReference>
<sequence length="434" mass="46964">MSLVGKPGYSETALGWMPTDWTATTLGDEVVSIVGGGTPSKEVADYWGGNIPWASVKDLVGSRLSKTQDYITPQAIKGSATNLIPAGTLITPTRMALGRVAIFDCDVAINQDLKAIFPKPSLRKEFLFYWFQDNAERIEAAGTGSTVKGIRLETLREFGLALPSLSEQQKIAAILTSMDDKLDVIARQIEATQTLKQGLMQTLFSRGVGTQDVSGQWVLHSELKTVLSLDIPAAWDVVRLGDIAPLIRRPVEVRPDATYPELGLRSYGKGTFHKPALLGSEVGNKRLFEIKAGDLLFSNVFAWEGAVAVAKPEDDGRYGSHRYITCNVDKSLADTSYIYRYLITPAGITSLSLASPGGAGRNKTLGLSALANITIPLPPLAEQQKVSQILDGVDAKLQVLEAKQCAVKSIKRGLMQKLLTGEWRVKLDSSTGTT</sequence>
<evidence type="ECO:0000313" key="5">
    <source>
        <dbReference type="EMBL" id="MEA1606443.1"/>
    </source>
</evidence>
<comment type="caution">
    <text evidence="5">The sequence shown here is derived from an EMBL/GenBank/DDBJ whole genome shotgun (WGS) entry which is preliminary data.</text>
</comment>
<evidence type="ECO:0000256" key="3">
    <source>
        <dbReference type="ARBA" id="ARBA00023125"/>
    </source>
</evidence>
<protein>
    <submittedName>
        <fullName evidence="5">Restriction endonuclease subunit S</fullName>
        <ecNumber evidence="5">3.1.21.-</ecNumber>
    </submittedName>
</protein>
<dbReference type="RefSeq" id="WP_170050584.1">
    <property type="nucleotide sequence ID" value="NZ_JAYEET010000036.1"/>
</dbReference>
<dbReference type="CDD" id="cd17285">
    <property type="entry name" value="RMtype1_S_Csp16704I_TRD2-CR2_like"/>
    <property type="match status" value="1"/>
</dbReference>
<dbReference type="PANTHER" id="PTHR30408">
    <property type="entry name" value="TYPE-1 RESTRICTION ENZYME ECOKI SPECIFICITY PROTEIN"/>
    <property type="match status" value="1"/>
</dbReference>
<dbReference type="InterPro" id="IPR000055">
    <property type="entry name" value="Restrct_endonuc_typeI_TRD"/>
</dbReference>
<dbReference type="SUPFAM" id="SSF116734">
    <property type="entry name" value="DNA methylase specificity domain"/>
    <property type="match status" value="2"/>
</dbReference>
<evidence type="ECO:0000259" key="4">
    <source>
        <dbReference type="Pfam" id="PF01420"/>
    </source>
</evidence>
<dbReference type="InterPro" id="IPR052021">
    <property type="entry name" value="Type-I_RS_S_subunit"/>
</dbReference>
<accession>A0ABU5PA98</accession>
<dbReference type="GO" id="GO:0016787">
    <property type="term" value="F:hydrolase activity"/>
    <property type="evidence" value="ECO:0007669"/>
    <property type="project" value="UniProtKB-KW"/>
</dbReference>
<reference evidence="5 6" key="1">
    <citation type="submission" date="2023-12" db="EMBL/GenBank/DDBJ databases">
        <title>Pseudomonas sp. T5W1.</title>
        <authorList>
            <person name="Maltman C."/>
        </authorList>
    </citation>
    <scope>NUCLEOTIDE SEQUENCE [LARGE SCALE GENOMIC DNA]</scope>
    <source>
        <strain evidence="5 6">T5W1</strain>
    </source>
</reference>
<evidence type="ECO:0000256" key="2">
    <source>
        <dbReference type="ARBA" id="ARBA00022747"/>
    </source>
</evidence>
<keyword evidence="5" id="KW-0540">Nuclease</keyword>
<dbReference type="EMBL" id="JAYEET010000036">
    <property type="protein sequence ID" value="MEA1606443.1"/>
    <property type="molecule type" value="Genomic_DNA"/>
</dbReference>
<keyword evidence="5" id="KW-0255">Endonuclease</keyword>
<dbReference type="Gene3D" id="1.10.287.1120">
    <property type="entry name" value="Bipartite methylase S protein"/>
    <property type="match status" value="1"/>
</dbReference>
<evidence type="ECO:0000256" key="1">
    <source>
        <dbReference type="ARBA" id="ARBA00010923"/>
    </source>
</evidence>
<gene>
    <name evidence="5" type="ORF">SOP97_11525</name>
</gene>
<dbReference type="GO" id="GO:0004519">
    <property type="term" value="F:endonuclease activity"/>
    <property type="evidence" value="ECO:0007669"/>
    <property type="project" value="UniProtKB-KW"/>
</dbReference>
<comment type="similarity">
    <text evidence="1">Belongs to the type-I restriction system S methylase family.</text>
</comment>
<dbReference type="Proteomes" id="UP001292571">
    <property type="component" value="Unassembled WGS sequence"/>
</dbReference>
<name>A0ABU5PA98_9PSED</name>
<keyword evidence="3" id="KW-0238">DNA-binding</keyword>
<dbReference type="EC" id="3.1.21.-" evidence="5"/>
<evidence type="ECO:0000313" key="6">
    <source>
        <dbReference type="Proteomes" id="UP001292571"/>
    </source>
</evidence>
<organism evidence="5 6">
    <name type="scientific">Pseudomonas spirodelae</name>
    <dbReference type="NCBI Taxonomy" id="3101751"/>
    <lineage>
        <taxon>Bacteria</taxon>
        <taxon>Pseudomonadati</taxon>
        <taxon>Pseudomonadota</taxon>
        <taxon>Gammaproteobacteria</taxon>
        <taxon>Pseudomonadales</taxon>
        <taxon>Pseudomonadaceae</taxon>
        <taxon>Pseudomonas</taxon>
    </lineage>
</organism>